<comment type="function">
    <text evidence="1">Catalyzes both the phosphorylation of dihydroxyacetone and of glyceraldehyde.</text>
</comment>
<keyword evidence="5" id="KW-0547">Nucleotide-binding</keyword>
<evidence type="ECO:0000313" key="16">
    <source>
        <dbReference type="Proteomes" id="UP000053424"/>
    </source>
</evidence>
<feature type="binding site" evidence="12">
    <location>
        <position position="68"/>
    </location>
    <ligand>
        <name>substrate</name>
    </ligand>
</feature>
<evidence type="ECO:0000313" key="15">
    <source>
        <dbReference type="EMBL" id="KIM44668.1"/>
    </source>
</evidence>
<dbReference type="GO" id="GO:0005829">
    <property type="term" value="C:cytosol"/>
    <property type="evidence" value="ECO:0007669"/>
    <property type="project" value="TreeGrafter"/>
</dbReference>
<feature type="binding site" evidence="12">
    <location>
        <position position="73"/>
    </location>
    <ligand>
        <name>substrate</name>
    </ligand>
</feature>
<dbReference type="FunFam" id="3.40.50.10440:FF:000001">
    <property type="entry name" value="Dihydroxyacetone kinase, DhaK subunit"/>
    <property type="match status" value="1"/>
</dbReference>
<comment type="similarity">
    <text evidence="3">Belongs to the dihydroxyacetone kinase (DAK) family.</text>
</comment>
<proteinExistence type="inferred from homology"/>
<feature type="active site" description="Tele-hemiaminal-histidine intermediate" evidence="11">
    <location>
        <position position="187"/>
    </location>
</feature>
<dbReference type="FunFam" id="3.30.1180.20:FF:000001">
    <property type="entry name" value="Dihydroxyacetone kinase 1"/>
    <property type="match status" value="1"/>
</dbReference>
<reference evidence="16" key="2">
    <citation type="submission" date="2015-01" db="EMBL/GenBank/DDBJ databases">
        <title>Evolutionary Origins and Diversification of the Mycorrhizal Mutualists.</title>
        <authorList>
            <consortium name="DOE Joint Genome Institute"/>
            <consortium name="Mycorrhizal Genomics Consortium"/>
            <person name="Kohler A."/>
            <person name="Kuo A."/>
            <person name="Nagy L.G."/>
            <person name="Floudas D."/>
            <person name="Copeland A."/>
            <person name="Barry K.W."/>
            <person name="Cichocki N."/>
            <person name="Veneault-Fourrey C."/>
            <person name="LaButti K."/>
            <person name="Lindquist E.A."/>
            <person name="Lipzen A."/>
            <person name="Lundell T."/>
            <person name="Morin E."/>
            <person name="Murat C."/>
            <person name="Riley R."/>
            <person name="Ohm R."/>
            <person name="Sun H."/>
            <person name="Tunlid A."/>
            <person name="Henrissat B."/>
            <person name="Grigoriev I.V."/>
            <person name="Hibbett D.S."/>
            <person name="Martin F."/>
        </authorList>
    </citation>
    <scope>NUCLEOTIDE SEQUENCE [LARGE SCALE GENOMIC DNA]</scope>
    <source>
        <strain evidence="16">h7</strain>
    </source>
</reference>
<dbReference type="InterPro" id="IPR050861">
    <property type="entry name" value="Dihydroxyacetone_Kinase"/>
</dbReference>
<gene>
    <name evidence="15" type="ORF">M413DRAFT_359130</name>
</gene>
<dbReference type="InterPro" id="IPR004006">
    <property type="entry name" value="DhaK_dom"/>
</dbReference>
<dbReference type="Proteomes" id="UP000053424">
    <property type="component" value="Unassembled WGS sequence"/>
</dbReference>
<dbReference type="HOGENOM" id="CLU_017054_6_0_1"/>
<name>A0A0C2Y4B1_HEBCY</name>
<dbReference type="SUPFAM" id="SSF101473">
    <property type="entry name" value="DhaL-like"/>
    <property type="match status" value="1"/>
</dbReference>
<organism evidence="15 16">
    <name type="scientific">Hebeloma cylindrosporum</name>
    <dbReference type="NCBI Taxonomy" id="76867"/>
    <lineage>
        <taxon>Eukaryota</taxon>
        <taxon>Fungi</taxon>
        <taxon>Dikarya</taxon>
        <taxon>Basidiomycota</taxon>
        <taxon>Agaricomycotina</taxon>
        <taxon>Agaricomycetes</taxon>
        <taxon>Agaricomycetidae</taxon>
        <taxon>Agaricales</taxon>
        <taxon>Agaricineae</taxon>
        <taxon>Hymenogastraceae</taxon>
        <taxon>Hebeloma</taxon>
    </lineage>
</organism>
<evidence type="ECO:0000256" key="1">
    <source>
        <dbReference type="ARBA" id="ARBA00003264"/>
    </source>
</evidence>
<dbReference type="SUPFAM" id="SSF82549">
    <property type="entry name" value="DAK1/DegV-like"/>
    <property type="match status" value="1"/>
</dbReference>
<keyword evidence="8" id="KW-0067">ATP-binding</keyword>
<dbReference type="STRING" id="686832.A0A0C2Y4B1"/>
<dbReference type="SMART" id="SM01120">
    <property type="entry name" value="Dak2"/>
    <property type="match status" value="1"/>
</dbReference>
<dbReference type="GO" id="GO:0050354">
    <property type="term" value="F:triokinase activity"/>
    <property type="evidence" value="ECO:0007669"/>
    <property type="project" value="UniProtKB-EC"/>
</dbReference>
<dbReference type="InterPro" id="IPR012734">
    <property type="entry name" value="DhaK_ATP"/>
</dbReference>
<sequence length="554" mass="58290">MAYDHERSKVALMCGGGSGHEPAHAGFVGRGILTAAVCGSVFASPNASQVRRGIDLIDNDKGTVIIVKNYTGDVLNFGLAKEQYAAHHPEKADLIKFVIVGDDVAVGREHGKIVGRRGLAGTVLVYKISGALAQRGGSLDEVYSMATWISNRLATIGVSLGHTHVPGTAPMSTDLAFSEIEIGLGIHNESGHSRISPIPKLAELIPQLLDLLTSTTDSDRSFVPFKGKDNIILLVNNLGGISELEMAGIVAEVRRQLDARGFATSRILSGTFMTSLNMPGFSITLLLLPSADEKDAPATDFILSLLDDQAEAPGWKWSAGVTPLSEGKQVAPQKEADATMNSNAPLTVPDSKAFVESIQRAAHALIKAEAEITRMDSIAGDGDCGLTLKAGAEGVLAEIDSGNISGKDLVSSILRISKVAEEAMGGTSGALYSIFFSGLAQGLQSNTPKDGKVTAESWGHALSAALANLYTYTRARPPSRTLVDPLSAFIQSFVTSGNKYAESVAIAAKVAEATKDLNAKAGRSAYVEGDRLKKEQIPDPGAWGVKTILENLMA</sequence>
<evidence type="ECO:0000256" key="10">
    <source>
        <dbReference type="ARBA" id="ARBA00048898"/>
    </source>
</evidence>
<comment type="pathway">
    <text evidence="2">Polyol metabolism; glycerol fermentation; glycerone phosphate from glycerol (oxidative route): step 2/2.</text>
</comment>
<comment type="catalytic activity">
    <reaction evidence="10">
        <text>dihydroxyacetone + ATP = dihydroxyacetone phosphate + ADP + H(+)</text>
        <dbReference type="Rhea" id="RHEA:15773"/>
        <dbReference type="ChEBI" id="CHEBI:15378"/>
        <dbReference type="ChEBI" id="CHEBI:16016"/>
        <dbReference type="ChEBI" id="CHEBI:30616"/>
        <dbReference type="ChEBI" id="CHEBI:57642"/>
        <dbReference type="ChEBI" id="CHEBI:456216"/>
        <dbReference type="EC" id="2.7.1.29"/>
    </reaction>
</comment>
<dbReference type="OrthoDB" id="1724672at2759"/>
<evidence type="ECO:0000256" key="11">
    <source>
        <dbReference type="PIRSR" id="PIRSR612734-1"/>
    </source>
</evidence>
<dbReference type="GO" id="GO:0019588">
    <property type="term" value="P:anaerobic glycerol catabolic process"/>
    <property type="evidence" value="ECO:0007669"/>
    <property type="project" value="UniProtKB-UniPathway"/>
</dbReference>
<protein>
    <recommendedName>
        <fullName evidence="17">Dihydroxyacetone kinase</fullName>
    </recommendedName>
</protein>
<dbReference type="EMBL" id="KN831773">
    <property type="protein sequence ID" value="KIM44668.1"/>
    <property type="molecule type" value="Genomic_DNA"/>
</dbReference>
<evidence type="ECO:0000256" key="2">
    <source>
        <dbReference type="ARBA" id="ARBA00004778"/>
    </source>
</evidence>
<reference evidence="15 16" key="1">
    <citation type="submission" date="2014-04" db="EMBL/GenBank/DDBJ databases">
        <authorList>
            <consortium name="DOE Joint Genome Institute"/>
            <person name="Kuo A."/>
            <person name="Gay G."/>
            <person name="Dore J."/>
            <person name="Kohler A."/>
            <person name="Nagy L.G."/>
            <person name="Floudas D."/>
            <person name="Copeland A."/>
            <person name="Barry K.W."/>
            <person name="Cichocki N."/>
            <person name="Veneault-Fourrey C."/>
            <person name="LaButti K."/>
            <person name="Lindquist E.A."/>
            <person name="Lipzen A."/>
            <person name="Lundell T."/>
            <person name="Morin E."/>
            <person name="Murat C."/>
            <person name="Sun H."/>
            <person name="Tunlid A."/>
            <person name="Henrissat B."/>
            <person name="Grigoriev I.V."/>
            <person name="Hibbett D.S."/>
            <person name="Martin F."/>
            <person name="Nordberg H.P."/>
            <person name="Cantor M.N."/>
            <person name="Hua S.X."/>
        </authorList>
    </citation>
    <scope>NUCLEOTIDE SEQUENCE [LARGE SCALE GENOMIC DNA]</scope>
    <source>
        <strain evidence="16">h7</strain>
    </source>
</reference>
<keyword evidence="4" id="KW-0808">Transferase</keyword>
<dbReference type="InterPro" id="IPR004007">
    <property type="entry name" value="DhaL_dom"/>
</dbReference>
<dbReference type="PROSITE" id="PS51480">
    <property type="entry name" value="DHAL"/>
    <property type="match status" value="1"/>
</dbReference>
<evidence type="ECO:0000256" key="3">
    <source>
        <dbReference type="ARBA" id="ARBA00008757"/>
    </source>
</evidence>
<dbReference type="UniPathway" id="UPA00617">
    <property type="reaction ID" value="UER00669"/>
</dbReference>
<comment type="catalytic activity">
    <reaction evidence="9">
        <text>D-glyceraldehyde + ATP = D-glyceraldehyde 3-phosphate + ADP + H(+)</text>
        <dbReference type="Rhea" id="RHEA:13941"/>
        <dbReference type="ChEBI" id="CHEBI:15378"/>
        <dbReference type="ChEBI" id="CHEBI:17378"/>
        <dbReference type="ChEBI" id="CHEBI:30616"/>
        <dbReference type="ChEBI" id="CHEBI:59776"/>
        <dbReference type="ChEBI" id="CHEBI:456216"/>
        <dbReference type="EC" id="2.7.1.28"/>
    </reaction>
</comment>
<dbReference type="Gene3D" id="3.30.1180.20">
    <property type="entry name" value="Dihydroxyacetone kinase, domain 2"/>
    <property type="match status" value="1"/>
</dbReference>
<feature type="domain" description="DhaK" evidence="14">
    <location>
        <begin position="1"/>
        <end position="315"/>
    </location>
</feature>
<evidence type="ECO:0000256" key="6">
    <source>
        <dbReference type="ARBA" id="ARBA00022777"/>
    </source>
</evidence>
<dbReference type="Gene3D" id="3.40.50.10440">
    <property type="entry name" value="Dihydroxyacetone kinase, domain 1"/>
    <property type="match status" value="1"/>
</dbReference>
<dbReference type="FunFam" id="1.25.40.340:FF:000001">
    <property type="entry name" value="Dihydroxyacetone kinase 1"/>
    <property type="match status" value="1"/>
</dbReference>
<evidence type="ECO:0000259" key="14">
    <source>
        <dbReference type="PROSITE" id="PS51481"/>
    </source>
</evidence>
<dbReference type="Gene3D" id="1.25.40.340">
    <property type="match status" value="1"/>
</dbReference>
<dbReference type="Pfam" id="PF02734">
    <property type="entry name" value="Dak2"/>
    <property type="match status" value="1"/>
</dbReference>
<evidence type="ECO:0000256" key="8">
    <source>
        <dbReference type="ARBA" id="ARBA00022840"/>
    </source>
</evidence>
<evidence type="ECO:0000256" key="4">
    <source>
        <dbReference type="ARBA" id="ARBA00022679"/>
    </source>
</evidence>
<dbReference type="PANTHER" id="PTHR28629">
    <property type="entry name" value="TRIOKINASE/FMN CYCLASE"/>
    <property type="match status" value="1"/>
</dbReference>
<evidence type="ECO:0000256" key="5">
    <source>
        <dbReference type="ARBA" id="ARBA00022741"/>
    </source>
</evidence>
<dbReference type="InterPro" id="IPR036117">
    <property type="entry name" value="DhaL_dom_sf"/>
</dbReference>
<feature type="binding site" evidence="12">
    <location>
        <begin position="17"/>
        <end position="20"/>
    </location>
    <ligand>
        <name>substrate</name>
    </ligand>
</feature>
<evidence type="ECO:0000256" key="12">
    <source>
        <dbReference type="PIRSR" id="PIRSR612734-2"/>
    </source>
</evidence>
<dbReference type="Pfam" id="PF02733">
    <property type="entry name" value="Dak1"/>
    <property type="match status" value="1"/>
</dbReference>
<dbReference type="NCBIfam" id="TIGR02361">
    <property type="entry name" value="dak_ATP"/>
    <property type="match status" value="1"/>
</dbReference>
<dbReference type="PANTHER" id="PTHR28629:SF14">
    <property type="entry name" value="DIHYDROXYACETONE KINASE 1"/>
    <property type="match status" value="1"/>
</dbReference>
<evidence type="ECO:0008006" key="17">
    <source>
        <dbReference type="Google" id="ProtNLM"/>
    </source>
</evidence>
<keyword evidence="6" id="KW-0418">Kinase</keyword>
<keyword evidence="16" id="KW-1185">Reference proteome</keyword>
<dbReference type="AlphaFoldDB" id="A0A0C2Y4B1"/>
<accession>A0A0C2Y4B1</accession>
<dbReference type="GO" id="GO:0005524">
    <property type="term" value="F:ATP binding"/>
    <property type="evidence" value="ECO:0007669"/>
    <property type="project" value="UniProtKB-KW"/>
</dbReference>
<dbReference type="GO" id="GO:0004371">
    <property type="term" value="F:glycerone kinase activity"/>
    <property type="evidence" value="ECO:0007669"/>
    <property type="project" value="UniProtKB-EC"/>
</dbReference>
<evidence type="ECO:0000259" key="13">
    <source>
        <dbReference type="PROSITE" id="PS51480"/>
    </source>
</evidence>
<feature type="domain" description="DhaL" evidence="13">
    <location>
        <begin position="352"/>
        <end position="554"/>
    </location>
</feature>
<dbReference type="PROSITE" id="PS51481">
    <property type="entry name" value="DHAK"/>
    <property type="match status" value="1"/>
</dbReference>
<keyword evidence="7" id="KW-0319">Glycerol metabolism</keyword>
<evidence type="ECO:0000256" key="7">
    <source>
        <dbReference type="ARBA" id="ARBA00022798"/>
    </source>
</evidence>
<evidence type="ECO:0000256" key="9">
    <source>
        <dbReference type="ARBA" id="ARBA00047974"/>
    </source>
</evidence>